<reference evidence="2 3" key="1">
    <citation type="journal article" date="2019" name="Gigascience">
        <title>Whole-genome sequence of the oriental lung fluke Paragonimus westermani.</title>
        <authorList>
            <person name="Oey H."/>
            <person name="Zakrzewski M."/>
            <person name="Narain K."/>
            <person name="Devi K.R."/>
            <person name="Agatsuma T."/>
            <person name="Nawaratna S."/>
            <person name="Gobert G.N."/>
            <person name="Jones M.K."/>
            <person name="Ragan M.A."/>
            <person name="McManus D.P."/>
            <person name="Krause L."/>
        </authorList>
    </citation>
    <scope>NUCLEOTIDE SEQUENCE [LARGE SCALE GENOMIC DNA]</scope>
    <source>
        <strain evidence="2 3">IND2009</strain>
    </source>
</reference>
<feature type="transmembrane region" description="Helical" evidence="1">
    <location>
        <begin position="92"/>
        <end position="113"/>
    </location>
</feature>
<feature type="transmembrane region" description="Helical" evidence="1">
    <location>
        <begin position="140"/>
        <end position="159"/>
    </location>
</feature>
<evidence type="ECO:0000313" key="2">
    <source>
        <dbReference type="EMBL" id="KAA3679326.1"/>
    </source>
</evidence>
<dbReference type="Gene3D" id="1.20.1070.10">
    <property type="entry name" value="Rhodopsin 7-helix transmembrane proteins"/>
    <property type="match status" value="1"/>
</dbReference>
<comment type="caution">
    <text evidence="2">The sequence shown here is derived from an EMBL/GenBank/DDBJ whole genome shotgun (WGS) entry which is preliminary data.</text>
</comment>
<feature type="transmembrane region" description="Helical" evidence="1">
    <location>
        <begin position="53"/>
        <end position="80"/>
    </location>
</feature>
<evidence type="ECO:0000313" key="3">
    <source>
        <dbReference type="Proteomes" id="UP000324629"/>
    </source>
</evidence>
<evidence type="ECO:0008006" key="4">
    <source>
        <dbReference type="Google" id="ProtNLM"/>
    </source>
</evidence>
<dbReference type="EMBL" id="QNGE01000774">
    <property type="protein sequence ID" value="KAA3679326.1"/>
    <property type="molecule type" value="Genomic_DNA"/>
</dbReference>
<gene>
    <name evidence="2" type="ORF">DEA37_0004096</name>
</gene>
<organism evidence="2 3">
    <name type="scientific">Paragonimus westermani</name>
    <dbReference type="NCBI Taxonomy" id="34504"/>
    <lineage>
        <taxon>Eukaryota</taxon>
        <taxon>Metazoa</taxon>
        <taxon>Spiralia</taxon>
        <taxon>Lophotrochozoa</taxon>
        <taxon>Platyhelminthes</taxon>
        <taxon>Trematoda</taxon>
        <taxon>Digenea</taxon>
        <taxon>Plagiorchiida</taxon>
        <taxon>Troglotremata</taxon>
        <taxon>Troglotrematidae</taxon>
        <taxon>Paragonimus</taxon>
    </lineage>
</organism>
<dbReference type="AlphaFoldDB" id="A0A5J4NUN4"/>
<keyword evidence="3" id="KW-1185">Reference proteome</keyword>
<feature type="transmembrane region" description="Helical" evidence="1">
    <location>
        <begin position="179"/>
        <end position="205"/>
    </location>
</feature>
<name>A0A5J4NUN4_9TREM</name>
<protein>
    <recommendedName>
        <fullName evidence="4">G-protein coupled receptors family 1 profile domain-containing protein</fullName>
    </recommendedName>
</protein>
<dbReference type="SUPFAM" id="SSF81321">
    <property type="entry name" value="Family A G protein-coupled receptor-like"/>
    <property type="match status" value="1"/>
</dbReference>
<sequence length="496" mass="58221">MLHDKPVHYYAPLRDEKNIKEAFRNSSCFPYSNVVELFDVCHNDRFLFALARIFTGFAATMTWPTVVFGTLTNLLLALMLSFRIRRPRMLEMYACPLALLDAAFMTYVGLYYLEVFGASWWNMVKQLTKQRSPLACRTSMFVFDFILSSRVNLLFFTIIHEVISDKQGMSQTGYSRFRICIQIFAIFTLTVIQAAPALFLFGLWQHQGVFVCDIDPLWTSVFRKYYRIHVILFGHGLVQNGGLVCLLVLLKRRLNREQNIQRHIQAAPLSPNPIHLAMFRLKCQLNDSCRNLRIVFMQGTLVCAFRLICCTGKLISQTFVELVHRDIYVEFKEQIAWTVVWQFSLFVELVLAISPYLLWHINIPEVRTFWRAVWRYCTCHRCQNMSELNERNSTRMDYYGEAEILFGEKRFKWRQYQTFLKHLKGFERQLQRSVSFNQSYTVRSKIDSEVMLQGLDRTSKLICSQKHEKRFTVVSSQSGNLNDETSVPLIMLSNRE</sequence>
<feature type="transmembrane region" description="Helical" evidence="1">
    <location>
        <begin position="335"/>
        <end position="359"/>
    </location>
</feature>
<evidence type="ECO:0000256" key="1">
    <source>
        <dbReference type="SAM" id="Phobius"/>
    </source>
</evidence>
<feature type="transmembrane region" description="Helical" evidence="1">
    <location>
        <begin position="225"/>
        <end position="250"/>
    </location>
</feature>
<keyword evidence="1" id="KW-0812">Transmembrane</keyword>
<keyword evidence="1" id="KW-0472">Membrane</keyword>
<proteinExistence type="predicted"/>
<accession>A0A5J4NUN4</accession>
<dbReference type="Proteomes" id="UP000324629">
    <property type="component" value="Unassembled WGS sequence"/>
</dbReference>
<keyword evidence="1" id="KW-1133">Transmembrane helix</keyword>